<sequence>MKEGKPYSGSTRKLIIAFDVGTTFSGVSYTVLEPGLVPEITGVTRFPCSEETAGNAKIPTAIYYDRHGKLRAAGAEVNDGDKIEKAREQKWFLCELFKLHVKCPDLTSGTTSREYALGELPPNKTVVDVYSDFLRYLMKCTTIFVQETTPGGPTFWASVEEDLEFVLTHPNGWEGPEQALIREAAVQAGLIQDTFQDHARVHFVTEGEASLHFCVFRGLNMPKKGVIIVDAGGGTVDLSAYCSRSKSSRYQEVAIPKCEKISSQYVRYSHSDEVVLAVFAGSRYVTAEAKKFFERMFLNTRFKDDIPRITKIFDTTAKRAFSEDTKASFISFGTHSDNDDELGVNSGHLKLSREMVASFFNPAVKETARAILEQQIELNEKVTDVFLVGGFASSSWLFQQLRVFLEPFGFTLLRPDRYINKAVADGAIWFYLNHIVTSRISRRVYGARCIRDYIASDPEHRKREDLIEFSCTGKRELHNGFDIILGKDIRISESEELRRPYYLERKQLGELTAVTAEIMVYEGEDRHPQWLDTDEANFRDLFKITADTTAACQGLRPRKMNGRKYYRLDYEVVLSLGLTELKAQVCWKQGGIEKRYLHMRSCSILN</sequence>
<reference evidence="1 2" key="1">
    <citation type="submission" date="2024-01" db="EMBL/GenBank/DDBJ databases">
        <title>A draft genome for the cacao thread blight pathogen Marasmiellus scandens.</title>
        <authorList>
            <person name="Baruah I.K."/>
            <person name="Leung J."/>
            <person name="Bukari Y."/>
            <person name="Amoako-Attah I."/>
            <person name="Meinhardt L.W."/>
            <person name="Bailey B.A."/>
            <person name="Cohen S.P."/>
        </authorList>
    </citation>
    <scope>NUCLEOTIDE SEQUENCE [LARGE SCALE GENOMIC DNA]</scope>
    <source>
        <strain evidence="1 2">GH-19</strain>
    </source>
</reference>
<evidence type="ECO:0000313" key="1">
    <source>
        <dbReference type="EMBL" id="KAK7467519.1"/>
    </source>
</evidence>
<organism evidence="1 2">
    <name type="scientific">Marasmiellus scandens</name>
    <dbReference type="NCBI Taxonomy" id="2682957"/>
    <lineage>
        <taxon>Eukaryota</taxon>
        <taxon>Fungi</taxon>
        <taxon>Dikarya</taxon>
        <taxon>Basidiomycota</taxon>
        <taxon>Agaricomycotina</taxon>
        <taxon>Agaricomycetes</taxon>
        <taxon>Agaricomycetidae</taxon>
        <taxon>Agaricales</taxon>
        <taxon>Marasmiineae</taxon>
        <taxon>Omphalotaceae</taxon>
        <taxon>Marasmiellus</taxon>
    </lineage>
</organism>
<evidence type="ECO:0000313" key="2">
    <source>
        <dbReference type="Proteomes" id="UP001498398"/>
    </source>
</evidence>
<accession>A0ABR1JUG8</accession>
<gene>
    <name evidence="1" type="ORF">VKT23_004573</name>
</gene>
<dbReference type="PANTHER" id="PTHR14187:SF5">
    <property type="entry name" value="HEAT SHOCK 70 KDA PROTEIN 12A"/>
    <property type="match status" value="1"/>
</dbReference>
<dbReference type="SUPFAM" id="SSF53067">
    <property type="entry name" value="Actin-like ATPase domain"/>
    <property type="match status" value="2"/>
</dbReference>
<name>A0ABR1JUG8_9AGAR</name>
<keyword evidence="2" id="KW-1185">Reference proteome</keyword>
<dbReference type="PANTHER" id="PTHR14187">
    <property type="entry name" value="ALPHA KINASE/ELONGATION FACTOR 2 KINASE"/>
    <property type="match status" value="1"/>
</dbReference>
<dbReference type="InterPro" id="IPR043129">
    <property type="entry name" value="ATPase_NBD"/>
</dbReference>
<dbReference type="Proteomes" id="UP001498398">
    <property type="component" value="Unassembled WGS sequence"/>
</dbReference>
<protein>
    <submittedName>
        <fullName evidence="1">Uncharacterized protein</fullName>
    </submittedName>
</protein>
<dbReference type="EMBL" id="JBANRG010000004">
    <property type="protein sequence ID" value="KAK7467519.1"/>
    <property type="molecule type" value="Genomic_DNA"/>
</dbReference>
<proteinExistence type="predicted"/>
<dbReference type="Gene3D" id="3.30.420.40">
    <property type="match status" value="1"/>
</dbReference>
<dbReference type="CDD" id="cd10170">
    <property type="entry name" value="ASKHA_NBD_HSP70"/>
    <property type="match status" value="1"/>
</dbReference>
<comment type="caution">
    <text evidence="1">The sequence shown here is derived from an EMBL/GenBank/DDBJ whole genome shotgun (WGS) entry which is preliminary data.</text>
</comment>